<dbReference type="NCBIfam" id="NF006107">
    <property type="entry name" value="PRK08258.1"/>
    <property type="match status" value="1"/>
</dbReference>
<evidence type="ECO:0000313" key="4">
    <source>
        <dbReference type="Proteomes" id="UP001205185"/>
    </source>
</evidence>
<dbReference type="Proteomes" id="UP001205185">
    <property type="component" value="Unassembled WGS sequence"/>
</dbReference>
<sequence>MSPLRASAGFTESWAHFGFAVADGVATVTLDRPEKLNALTFEAYADLRDLIAELPHRGDAKVLVLRGSGRGFCSGGDVEEIIGALQAMDAAQLLEFTRMTGAVVRALRECPMPVIAAVNGIAAGAGSVLALAADFRLLAPEASFAFLFTKVGLAGADMGSAYLLPRIIGLGRATELLILGDKVDAARAEQLGLGTVVDDLPAAAASLAQRLAEGPALAYSTTKVLLTREQDVDLATAIELEAVSQALLMKSADHAEFYAAWQEGRTPKWTGR</sequence>
<dbReference type="InterPro" id="IPR001753">
    <property type="entry name" value="Enoyl-CoA_hydra/iso"/>
</dbReference>
<evidence type="ECO:0000313" key="3">
    <source>
        <dbReference type="EMBL" id="MCP2273619.1"/>
    </source>
</evidence>
<evidence type="ECO:0000256" key="1">
    <source>
        <dbReference type="ARBA" id="ARBA00005254"/>
    </source>
</evidence>
<dbReference type="SUPFAM" id="SSF52096">
    <property type="entry name" value="ClpP/crotonase"/>
    <property type="match status" value="1"/>
</dbReference>
<dbReference type="Pfam" id="PF00378">
    <property type="entry name" value="ECH_1"/>
    <property type="match status" value="1"/>
</dbReference>
<dbReference type="InterPro" id="IPR029045">
    <property type="entry name" value="ClpP/crotonase-like_dom_sf"/>
</dbReference>
<dbReference type="RefSeq" id="WP_253890810.1">
    <property type="nucleotide sequence ID" value="NZ_BAAAVB010000004.1"/>
</dbReference>
<dbReference type="PANTHER" id="PTHR43459:SF1">
    <property type="entry name" value="EG:BACN32G11.4 PROTEIN"/>
    <property type="match status" value="1"/>
</dbReference>
<dbReference type="InterPro" id="IPR014748">
    <property type="entry name" value="Enoyl-CoA_hydra_C"/>
</dbReference>
<dbReference type="CDD" id="cd06558">
    <property type="entry name" value="crotonase-like"/>
    <property type="match status" value="1"/>
</dbReference>
<proteinExistence type="inferred from homology"/>
<keyword evidence="4" id="KW-1185">Reference proteome</keyword>
<dbReference type="Gene3D" id="3.90.226.10">
    <property type="entry name" value="2-enoyl-CoA Hydratase, Chain A, domain 1"/>
    <property type="match status" value="1"/>
</dbReference>
<accession>A0ABT1IM41</accession>
<name>A0ABT1IM41_9PSEU</name>
<reference evidence="3 4" key="1">
    <citation type="submission" date="2022-06" db="EMBL/GenBank/DDBJ databases">
        <title>Genomic Encyclopedia of Archaeal and Bacterial Type Strains, Phase II (KMG-II): from individual species to whole genera.</title>
        <authorList>
            <person name="Goeker M."/>
        </authorList>
    </citation>
    <scope>NUCLEOTIDE SEQUENCE [LARGE SCALE GENOMIC DNA]</scope>
    <source>
        <strain evidence="3 4">DSM 44255</strain>
    </source>
</reference>
<dbReference type="EMBL" id="JAMTCO010000017">
    <property type="protein sequence ID" value="MCP2273619.1"/>
    <property type="molecule type" value="Genomic_DNA"/>
</dbReference>
<dbReference type="PANTHER" id="PTHR43459">
    <property type="entry name" value="ENOYL-COA HYDRATASE"/>
    <property type="match status" value="1"/>
</dbReference>
<protein>
    <submittedName>
        <fullName evidence="3">Enoyl-CoA hydratase/carnithine racemase</fullName>
    </submittedName>
</protein>
<organism evidence="3 4">
    <name type="scientific">Actinokineospora diospyrosa</name>
    <dbReference type="NCBI Taxonomy" id="103728"/>
    <lineage>
        <taxon>Bacteria</taxon>
        <taxon>Bacillati</taxon>
        <taxon>Actinomycetota</taxon>
        <taxon>Actinomycetes</taxon>
        <taxon>Pseudonocardiales</taxon>
        <taxon>Pseudonocardiaceae</taxon>
        <taxon>Actinokineospora</taxon>
    </lineage>
</organism>
<comment type="caution">
    <text evidence="3">The sequence shown here is derived from an EMBL/GenBank/DDBJ whole genome shotgun (WGS) entry which is preliminary data.</text>
</comment>
<evidence type="ECO:0000256" key="2">
    <source>
        <dbReference type="RuleBase" id="RU003707"/>
    </source>
</evidence>
<dbReference type="Gene3D" id="1.10.12.10">
    <property type="entry name" value="Lyase 2-enoyl-coa Hydratase, Chain A, domain 2"/>
    <property type="match status" value="1"/>
</dbReference>
<comment type="similarity">
    <text evidence="1 2">Belongs to the enoyl-CoA hydratase/isomerase family.</text>
</comment>
<dbReference type="PROSITE" id="PS00166">
    <property type="entry name" value="ENOYL_COA_HYDRATASE"/>
    <property type="match status" value="1"/>
</dbReference>
<gene>
    <name evidence="3" type="ORF">LV75_006149</name>
</gene>
<dbReference type="InterPro" id="IPR018376">
    <property type="entry name" value="Enoyl-CoA_hyd/isom_CS"/>
</dbReference>